<dbReference type="RefSeq" id="WP_330195526.1">
    <property type="nucleotide sequence ID" value="NZ_JAZDRO010000001.1"/>
</dbReference>
<dbReference type="Pfam" id="PF00171">
    <property type="entry name" value="Aldedh"/>
    <property type="match status" value="1"/>
</dbReference>
<evidence type="ECO:0000256" key="2">
    <source>
        <dbReference type="ARBA" id="ARBA00022857"/>
    </source>
</evidence>
<evidence type="ECO:0000313" key="6">
    <source>
        <dbReference type="Proteomes" id="UP001310692"/>
    </source>
</evidence>
<dbReference type="PROSITE" id="PS00070">
    <property type="entry name" value="ALDEHYDE_DEHYDR_CYS"/>
    <property type="match status" value="1"/>
</dbReference>
<evidence type="ECO:0000256" key="1">
    <source>
        <dbReference type="ARBA" id="ARBA00009986"/>
    </source>
</evidence>
<organism evidence="5 6">
    <name type="scientific">Hyphobacterium marinum</name>
    <dbReference type="NCBI Taxonomy" id="3116574"/>
    <lineage>
        <taxon>Bacteria</taxon>
        <taxon>Pseudomonadati</taxon>
        <taxon>Pseudomonadota</taxon>
        <taxon>Alphaproteobacteria</taxon>
        <taxon>Maricaulales</taxon>
        <taxon>Maricaulaceae</taxon>
        <taxon>Hyphobacterium</taxon>
    </lineage>
</organism>
<comment type="similarity">
    <text evidence="1">Belongs to the aldehyde dehydrogenase family.</text>
</comment>
<evidence type="ECO:0000313" key="5">
    <source>
        <dbReference type="EMBL" id="MEE2565997.1"/>
    </source>
</evidence>
<gene>
    <name evidence="5" type="ORF">V0U35_04830</name>
</gene>
<dbReference type="PANTHER" id="PTHR43217">
    <property type="entry name" value="SUCCINATE SEMIALDEHYDE DEHYDROGENASE [NAD(P)+] SAD"/>
    <property type="match status" value="1"/>
</dbReference>
<evidence type="ECO:0000259" key="4">
    <source>
        <dbReference type="Pfam" id="PF00171"/>
    </source>
</evidence>
<comment type="caution">
    <text evidence="5">The sequence shown here is derived from an EMBL/GenBank/DDBJ whole genome shotgun (WGS) entry which is preliminary data.</text>
</comment>
<dbReference type="Gene3D" id="3.40.605.10">
    <property type="entry name" value="Aldehyde Dehydrogenase, Chain A, domain 1"/>
    <property type="match status" value="1"/>
</dbReference>
<name>A0ABU7LXJ0_9PROT</name>
<dbReference type="EMBL" id="JAZDRO010000001">
    <property type="protein sequence ID" value="MEE2565997.1"/>
    <property type="molecule type" value="Genomic_DNA"/>
</dbReference>
<dbReference type="InterPro" id="IPR016162">
    <property type="entry name" value="Ald_DH_N"/>
</dbReference>
<dbReference type="PANTHER" id="PTHR43217:SF1">
    <property type="entry name" value="SUCCINATE SEMIALDEHYDE DEHYDROGENASE [NAD(P)+] SAD"/>
    <property type="match status" value="1"/>
</dbReference>
<dbReference type="Proteomes" id="UP001310692">
    <property type="component" value="Unassembled WGS sequence"/>
</dbReference>
<dbReference type="InterPro" id="IPR015590">
    <property type="entry name" value="Aldehyde_DH_dom"/>
</dbReference>
<proteinExistence type="inferred from homology"/>
<keyword evidence="3" id="KW-0560">Oxidoreductase</keyword>
<accession>A0ABU7LXJ0</accession>
<dbReference type="SUPFAM" id="SSF53720">
    <property type="entry name" value="ALDH-like"/>
    <property type="match status" value="1"/>
</dbReference>
<dbReference type="InterPro" id="IPR047110">
    <property type="entry name" value="GABD/Sad-like"/>
</dbReference>
<dbReference type="InterPro" id="IPR016163">
    <property type="entry name" value="Ald_DH_C"/>
</dbReference>
<reference evidence="5 6" key="1">
    <citation type="submission" date="2024-01" db="EMBL/GenBank/DDBJ databases">
        <title>Hyphobacterium bacterium isolated from marine sediment.</title>
        <authorList>
            <person name="Zhao S."/>
        </authorList>
    </citation>
    <scope>NUCLEOTIDE SEQUENCE [LARGE SCALE GENOMIC DNA]</scope>
    <source>
        <strain evidence="5 6">Y60-23</strain>
    </source>
</reference>
<keyword evidence="6" id="KW-1185">Reference proteome</keyword>
<keyword evidence="2" id="KW-0521">NADP</keyword>
<sequence>MKLQSVNPATGGLIAEYERHTEVDIEAAILAADKAFRAGRSDTPTRRADLLTKTAGILETRKEELAGLMTREMGKPITQARAEIEKCALVCRYYADNGEAFLADEMIESGKGRSFVRHLPLGPILAVMPWNYPFWQVFRFAAPNLMAGNTALLKHASNVTGCALAIEDVFREAGYPAGSFTTLKAGSDQVAGVLKDPRVRGATLTGSEKAGSALAGTAGGQVKKTVLELGGSDAFIVMPSADIGAAVDAGLASRLKNNGQSCIAAKRFFLHADIHDDFRERFLTGLSETVIGDPMDDATGLGPLVSRDACEMLHNQVSRTVSLGGRRIGAGQSLPETGAFFEPAILEDIPAASPAATEELFGPVAIFYPVRSLTEAIDHANDHRYGLGSSVWTTDESETEIAINRIEAGSTYINQMVSSDPKLPFGGVKKSGYGRELSMDGIREFTNRKTVAIK</sequence>
<dbReference type="InterPro" id="IPR016161">
    <property type="entry name" value="Ald_DH/histidinol_DH"/>
</dbReference>
<dbReference type="InterPro" id="IPR044148">
    <property type="entry name" value="ALDH_GabD1-like"/>
</dbReference>
<protein>
    <submittedName>
        <fullName evidence="5">NAD-dependent succinate-semialdehyde dehydrogenase</fullName>
    </submittedName>
</protein>
<feature type="domain" description="Aldehyde dehydrogenase" evidence="4">
    <location>
        <begin position="3"/>
        <end position="451"/>
    </location>
</feature>
<evidence type="ECO:0000256" key="3">
    <source>
        <dbReference type="ARBA" id="ARBA00023002"/>
    </source>
</evidence>
<dbReference type="InterPro" id="IPR016160">
    <property type="entry name" value="Ald_DH_CS_CYS"/>
</dbReference>
<dbReference type="Gene3D" id="3.40.309.10">
    <property type="entry name" value="Aldehyde Dehydrogenase, Chain A, domain 2"/>
    <property type="match status" value="1"/>
</dbReference>
<dbReference type="CDD" id="cd07100">
    <property type="entry name" value="ALDH_SSADH1_GabD1"/>
    <property type="match status" value="1"/>
</dbReference>